<dbReference type="EMBL" id="GGEC01073936">
    <property type="protein sequence ID" value="MBX54420.1"/>
    <property type="molecule type" value="Transcribed_RNA"/>
</dbReference>
<sequence>MGTLYTYEKQVSDALQTSNVEEKKKEKRDRAQKDLKDNLISSFII</sequence>
<proteinExistence type="predicted"/>
<organism evidence="1">
    <name type="scientific">Rhizophora mucronata</name>
    <name type="common">Asiatic mangrove</name>
    <dbReference type="NCBI Taxonomy" id="61149"/>
    <lineage>
        <taxon>Eukaryota</taxon>
        <taxon>Viridiplantae</taxon>
        <taxon>Streptophyta</taxon>
        <taxon>Embryophyta</taxon>
        <taxon>Tracheophyta</taxon>
        <taxon>Spermatophyta</taxon>
        <taxon>Magnoliopsida</taxon>
        <taxon>eudicotyledons</taxon>
        <taxon>Gunneridae</taxon>
        <taxon>Pentapetalae</taxon>
        <taxon>rosids</taxon>
        <taxon>fabids</taxon>
        <taxon>Malpighiales</taxon>
        <taxon>Rhizophoraceae</taxon>
        <taxon>Rhizophora</taxon>
    </lineage>
</organism>
<protein>
    <submittedName>
        <fullName evidence="1">Uncharacterized protein</fullName>
    </submittedName>
</protein>
<evidence type="ECO:0000313" key="1">
    <source>
        <dbReference type="EMBL" id="MBX54420.1"/>
    </source>
</evidence>
<reference evidence="1" key="1">
    <citation type="submission" date="2018-02" db="EMBL/GenBank/DDBJ databases">
        <title>Rhizophora mucronata_Transcriptome.</title>
        <authorList>
            <person name="Meera S.P."/>
            <person name="Sreeshan A."/>
            <person name="Augustine A."/>
        </authorList>
    </citation>
    <scope>NUCLEOTIDE SEQUENCE</scope>
    <source>
        <tissue evidence="1">Leaf</tissue>
    </source>
</reference>
<name>A0A2P2PI39_RHIMU</name>
<dbReference type="AlphaFoldDB" id="A0A2P2PI39"/>
<accession>A0A2P2PI39</accession>